<comment type="caution">
    <text evidence="3">The sequence shown here is derived from an EMBL/GenBank/DDBJ whole genome shotgun (WGS) entry which is preliminary data.</text>
</comment>
<dbReference type="RefSeq" id="WP_117490442.1">
    <property type="nucleotide sequence ID" value="NZ_QVIG01000001.1"/>
</dbReference>
<dbReference type="Proteomes" id="UP000263377">
    <property type="component" value="Unassembled WGS sequence"/>
</dbReference>
<feature type="compositionally biased region" description="Pro residues" evidence="1">
    <location>
        <begin position="534"/>
        <end position="549"/>
    </location>
</feature>
<feature type="region of interest" description="Disordered" evidence="1">
    <location>
        <begin position="526"/>
        <end position="601"/>
    </location>
</feature>
<protein>
    <submittedName>
        <fullName evidence="3">Uncharacterized protein</fullName>
    </submittedName>
</protein>
<feature type="transmembrane region" description="Helical" evidence="2">
    <location>
        <begin position="608"/>
        <end position="629"/>
    </location>
</feature>
<sequence length="631" mass="68051">MSAQGPGSDRDAVDQIVFRWQGNQGRRSAGLTAAAWSCPEEDAEELGQELAPFLRVDGAPCPSVVRTRLRDDRAALVQRWPTADPGGRPNTAAHVLVGPTGLLGPRTCLALRDWTWSGQEFAEQAHGGQPRLAMADLEATVVPAWADTLALLPDVRDTLTAATAALLRHPQCRLSLRSDALPGWPEQNRSGVVVAGLLQIFGLWLGRPWTFATHDMTDRHDLLATWVSDWSTDGGRQRARYRVDPRRPEDDRAHELAARLVGRCLAAVERGPGGAGLPELKDGLRDGASLPAEERLRRLARVLDTNRRPESRDPGEGPGDDGGSVYTEPRPPSAAPSAPSAPEPPAPSPASGRLHAVLRNPRPDPAEAEELDGWIRRLTGREALLLLREEDLSYRATTELLCHLHRGRGHRNAEAAAALCTEVLRQRLYLFRAGPDQGGGSRADDGELSRRSVWVFAWAVSPYVREERHAAALDRWLTGLLVSSSALETELLRGLVPPPGGPSPEGLPPDLPPVLWQRLLHGLPPVAPVRAHTPPAPPPPSPPPRPAPPEEAAVEGPAEAPALPVPTRPEDPPPPQPPPAPAPAGPSLLPPRGRRYPGKPDQGDDRDLIAIVLFFLLAALVAIGTIWIVRS</sequence>
<dbReference type="EMBL" id="QVIG01000001">
    <property type="protein sequence ID" value="RGD62158.1"/>
    <property type="molecule type" value="Genomic_DNA"/>
</dbReference>
<evidence type="ECO:0000313" key="4">
    <source>
        <dbReference type="Proteomes" id="UP000263377"/>
    </source>
</evidence>
<reference evidence="3 4" key="1">
    <citation type="submission" date="2018-08" db="EMBL/GenBank/DDBJ databases">
        <title>Diversity &amp; Physiological Properties of Lignin-Decomposing Actinobacteria from Soil.</title>
        <authorList>
            <person name="Roh S.G."/>
            <person name="Kim S.B."/>
        </authorList>
    </citation>
    <scope>NUCLEOTIDE SEQUENCE [LARGE SCALE GENOMIC DNA]</scope>
    <source>
        <strain evidence="3 4">MMS17-GH009</strain>
    </source>
</reference>
<feature type="compositionally biased region" description="Basic and acidic residues" evidence="1">
    <location>
        <begin position="304"/>
        <end position="315"/>
    </location>
</feature>
<keyword evidence="2" id="KW-0472">Membrane</keyword>
<feature type="region of interest" description="Disordered" evidence="1">
    <location>
        <begin position="493"/>
        <end position="514"/>
    </location>
</feature>
<evidence type="ECO:0000256" key="1">
    <source>
        <dbReference type="SAM" id="MobiDB-lite"/>
    </source>
</evidence>
<organism evidence="3 4">
    <name type="scientific">Kitasatospora xanthocidica</name>
    <dbReference type="NCBI Taxonomy" id="83382"/>
    <lineage>
        <taxon>Bacteria</taxon>
        <taxon>Bacillati</taxon>
        <taxon>Actinomycetota</taxon>
        <taxon>Actinomycetes</taxon>
        <taxon>Kitasatosporales</taxon>
        <taxon>Streptomycetaceae</taxon>
        <taxon>Kitasatospora</taxon>
    </lineage>
</organism>
<feature type="region of interest" description="Disordered" evidence="1">
    <location>
        <begin position="300"/>
        <end position="367"/>
    </location>
</feature>
<feature type="compositionally biased region" description="Low complexity" evidence="1">
    <location>
        <begin position="550"/>
        <end position="562"/>
    </location>
</feature>
<feature type="compositionally biased region" description="Pro residues" evidence="1">
    <location>
        <begin position="329"/>
        <end position="348"/>
    </location>
</feature>
<dbReference type="PANTHER" id="PTHR48125:SF12">
    <property type="entry name" value="AT HOOK TRANSCRIPTION FACTOR FAMILY-RELATED"/>
    <property type="match status" value="1"/>
</dbReference>
<feature type="compositionally biased region" description="Pro residues" evidence="1">
    <location>
        <begin position="563"/>
        <end position="584"/>
    </location>
</feature>
<evidence type="ECO:0000313" key="3">
    <source>
        <dbReference type="EMBL" id="RGD62158.1"/>
    </source>
</evidence>
<keyword evidence="2" id="KW-1133">Transmembrane helix</keyword>
<feature type="compositionally biased region" description="Pro residues" evidence="1">
    <location>
        <begin position="496"/>
        <end position="512"/>
    </location>
</feature>
<proteinExistence type="predicted"/>
<gene>
    <name evidence="3" type="ORF">DR950_34355</name>
</gene>
<dbReference type="AlphaFoldDB" id="A0A373A1Y3"/>
<keyword evidence="4" id="KW-1185">Reference proteome</keyword>
<dbReference type="PANTHER" id="PTHR48125">
    <property type="entry name" value="LP07818P1"/>
    <property type="match status" value="1"/>
</dbReference>
<name>A0A373A1Y3_9ACTN</name>
<accession>A0A373A1Y3</accession>
<keyword evidence="2" id="KW-0812">Transmembrane</keyword>
<evidence type="ECO:0000256" key="2">
    <source>
        <dbReference type="SAM" id="Phobius"/>
    </source>
</evidence>